<evidence type="ECO:0000313" key="13">
    <source>
        <dbReference type="Proteomes" id="UP000008672"/>
    </source>
</evidence>
<dbReference type="FunCoup" id="H3B0N6">
    <property type="interactions" value="800"/>
</dbReference>
<dbReference type="InterPro" id="IPR007135">
    <property type="entry name" value="Atg3/Atg10"/>
</dbReference>
<dbReference type="GeneTree" id="ENSGT00390000000924"/>
<reference evidence="12" key="3">
    <citation type="submission" date="2025-09" db="UniProtKB">
        <authorList>
            <consortium name="Ensembl"/>
        </authorList>
    </citation>
    <scope>IDENTIFICATION</scope>
</reference>
<dbReference type="GO" id="GO:0000422">
    <property type="term" value="P:autophagy of mitochondrion"/>
    <property type="evidence" value="ECO:0007669"/>
    <property type="project" value="TreeGrafter"/>
</dbReference>
<dbReference type="EMBL" id="AFYH01130853">
    <property type="status" value="NOT_ANNOTATED_CDS"/>
    <property type="molecule type" value="Genomic_DNA"/>
</dbReference>
<dbReference type="Ensembl" id="ENSLACT00000015563.1">
    <property type="protein sequence ID" value="ENSLACP00000015457.1"/>
    <property type="gene ID" value="ENSLACG00000013608.2"/>
</dbReference>
<evidence type="ECO:0000313" key="12">
    <source>
        <dbReference type="Ensembl" id="ENSLACP00000015457.1"/>
    </source>
</evidence>
<gene>
    <name evidence="12" type="primary">ATG10</name>
</gene>
<dbReference type="EMBL" id="AFYH01130858">
    <property type="status" value="NOT_ANNOTATED_CDS"/>
    <property type="molecule type" value="Genomic_DNA"/>
</dbReference>
<dbReference type="AlphaFoldDB" id="H3B0N6"/>
<evidence type="ECO:0000256" key="4">
    <source>
        <dbReference type="ARBA" id="ARBA00022448"/>
    </source>
</evidence>
<evidence type="ECO:0000256" key="11">
    <source>
        <dbReference type="ARBA" id="ARBA00054759"/>
    </source>
</evidence>
<protein>
    <recommendedName>
        <fullName evidence="3">Ubiquitin-like-conjugating enzyme ATG10</fullName>
    </recommendedName>
    <alternativeName>
        <fullName evidence="10">Autophagy-related protein 10</fullName>
    </alternativeName>
</protein>
<dbReference type="CTD" id="83734"/>
<sequence length="248" mass="28164">MSLNCEENGDFYLGEKQFQQCCAKFIKHSQKIDDGWEWKNVKGSEEGYMTKIHFKVPDESTNLGFANCALDDDQNKKSVSGSQEKVMNSLEPWKAVKTPLDGVEEVHDDTEVARVSTASEPIRYEYHIVYSSSYQAPVLYFRACCLDGRPLTLTEIWENVHDCYRDRLLQGPWDTITQQEHPLLGQPFFVLHPCKTAEFMAPVIASAQQKKRTVNYVTAWLSVVGPVVGLNLPLCYATAMSEYSPHPD</sequence>
<dbReference type="EMBL" id="AFYH01130855">
    <property type="status" value="NOT_ANNOTATED_CDS"/>
    <property type="molecule type" value="Genomic_DNA"/>
</dbReference>
<dbReference type="RefSeq" id="XP_064413071.1">
    <property type="nucleotide sequence ID" value="XM_064557001.1"/>
</dbReference>
<evidence type="ECO:0000256" key="3">
    <source>
        <dbReference type="ARBA" id="ARBA00021099"/>
    </source>
</evidence>
<dbReference type="InParanoid" id="H3B0N6"/>
<comment type="function">
    <text evidence="11">E2-like enzyme involved in autophagy. Acts as an E2-like enzyme that catalyzes the conjugation of ATG12 to ATG5. ATG12 conjugation to ATG5 is required for autophagy. Likely serves as an ATG5-recognition molecule. Not involved in ATG12 conjugation to ATG3. Plays a role in adenovirus-mediated cell lysis.</text>
</comment>
<dbReference type="Gene3D" id="3.30.1460.50">
    <property type="match status" value="1"/>
</dbReference>
<dbReference type="RefSeq" id="XP_064413081.1">
    <property type="nucleotide sequence ID" value="XM_064557011.1"/>
</dbReference>
<keyword evidence="6" id="KW-0808">Transferase</keyword>
<reference evidence="13" key="1">
    <citation type="submission" date="2011-08" db="EMBL/GenBank/DDBJ databases">
        <title>The draft genome of Latimeria chalumnae.</title>
        <authorList>
            <person name="Di Palma F."/>
            <person name="Alfoldi J."/>
            <person name="Johnson J."/>
            <person name="Berlin A."/>
            <person name="Gnerre S."/>
            <person name="Jaffe D."/>
            <person name="MacCallum I."/>
            <person name="Young S."/>
            <person name="Walker B.J."/>
            <person name="Lander E."/>
            <person name="Lindblad-Toh K."/>
        </authorList>
    </citation>
    <scope>NUCLEOTIDE SEQUENCE [LARGE SCALE GENOMIC DNA]</scope>
    <source>
        <strain evidence="13">Wild caught</strain>
    </source>
</reference>
<dbReference type="PANTHER" id="PTHR14957:SF1">
    <property type="entry name" value="UBIQUITIN-LIKE-CONJUGATING ENZYME ATG10"/>
    <property type="match status" value="1"/>
</dbReference>
<evidence type="ECO:0000256" key="8">
    <source>
        <dbReference type="ARBA" id="ARBA00022927"/>
    </source>
</evidence>
<dbReference type="GO" id="GO:0005829">
    <property type="term" value="C:cytosol"/>
    <property type="evidence" value="ECO:0007669"/>
    <property type="project" value="TreeGrafter"/>
</dbReference>
<dbReference type="RefSeq" id="XP_064413075.1">
    <property type="nucleotide sequence ID" value="XM_064557005.1"/>
</dbReference>
<organism evidence="12 13">
    <name type="scientific">Latimeria chalumnae</name>
    <name type="common">Coelacanth</name>
    <dbReference type="NCBI Taxonomy" id="7897"/>
    <lineage>
        <taxon>Eukaryota</taxon>
        <taxon>Metazoa</taxon>
        <taxon>Chordata</taxon>
        <taxon>Craniata</taxon>
        <taxon>Vertebrata</taxon>
        <taxon>Euteleostomi</taxon>
        <taxon>Coelacanthiformes</taxon>
        <taxon>Coelacanthidae</taxon>
        <taxon>Latimeria</taxon>
    </lineage>
</organism>
<dbReference type="PANTHER" id="PTHR14957">
    <property type="entry name" value="UBIQUITIN-LIKE-CONJUGATING ENZYME ATG10"/>
    <property type="match status" value="1"/>
</dbReference>
<evidence type="ECO:0000256" key="5">
    <source>
        <dbReference type="ARBA" id="ARBA00022490"/>
    </source>
</evidence>
<dbReference type="EMBL" id="AFYH01130857">
    <property type="status" value="NOT_ANNOTATED_CDS"/>
    <property type="molecule type" value="Genomic_DNA"/>
</dbReference>
<dbReference type="GeneID" id="102357639"/>
<dbReference type="OrthoDB" id="4089664at2759"/>
<comment type="similarity">
    <text evidence="2">Belongs to the ATG10 family.</text>
</comment>
<dbReference type="STRING" id="7897.ENSLACP00000015457"/>
<dbReference type="GO" id="GO:0015031">
    <property type="term" value="P:protein transport"/>
    <property type="evidence" value="ECO:0007669"/>
    <property type="project" value="UniProtKB-KW"/>
</dbReference>
<evidence type="ECO:0000256" key="10">
    <source>
        <dbReference type="ARBA" id="ARBA00029833"/>
    </source>
</evidence>
<keyword evidence="8" id="KW-0653">Protein transport</keyword>
<dbReference type="GO" id="GO:0032446">
    <property type="term" value="P:protein modification by small protein conjugation"/>
    <property type="evidence" value="ECO:0007669"/>
    <property type="project" value="TreeGrafter"/>
</dbReference>
<comment type="subcellular location">
    <subcellularLocation>
        <location evidence="1">Cytoplasm</location>
    </subcellularLocation>
</comment>
<dbReference type="RefSeq" id="XP_064413065.1">
    <property type="nucleotide sequence ID" value="XM_064556995.1"/>
</dbReference>
<keyword evidence="5" id="KW-0963">Cytoplasm</keyword>
<dbReference type="EMBL" id="AFYH01130854">
    <property type="status" value="NOT_ANNOTATED_CDS"/>
    <property type="molecule type" value="Genomic_DNA"/>
</dbReference>
<evidence type="ECO:0000256" key="1">
    <source>
        <dbReference type="ARBA" id="ARBA00004496"/>
    </source>
</evidence>
<dbReference type="EMBL" id="AFYH01130852">
    <property type="status" value="NOT_ANNOTATED_CDS"/>
    <property type="molecule type" value="Genomic_DNA"/>
</dbReference>
<dbReference type="Proteomes" id="UP000008672">
    <property type="component" value="Unassembled WGS sequence"/>
</dbReference>
<proteinExistence type="inferred from homology"/>
<dbReference type="FunFam" id="3.30.1460.50:FF:000002">
    <property type="entry name" value="Autophagy related 10"/>
    <property type="match status" value="1"/>
</dbReference>
<dbReference type="GO" id="GO:0000045">
    <property type="term" value="P:autophagosome assembly"/>
    <property type="evidence" value="ECO:0007669"/>
    <property type="project" value="TreeGrafter"/>
</dbReference>
<dbReference type="KEGG" id="lcm:102357639"/>
<dbReference type="EMBL" id="AFYH01130859">
    <property type="status" value="NOT_ANNOTATED_CDS"/>
    <property type="molecule type" value="Genomic_DNA"/>
</dbReference>
<reference evidence="12" key="2">
    <citation type="submission" date="2025-08" db="UniProtKB">
        <authorList>
            <consortium name="Ensembl"/>
        </authorList>
    </citation>
    <scope>IDENTIFICATION</scope>
</reference>
<dbReference type="Pfam" id="PF03987">
    <property type="entry name" value="Autophagy_act_C"/>
    <property type="match status" value="1"/>
</dbReference>
<dbReference type="eggNOG" id="KOG4741">
    <property type="taxonomic scope" value="Eukaryota"/>
</dbReference>
<name>H3B0N6_LATCH</name>
<dbReference type="OMA" id="WKTSKDC"/>
<keyword evidence="13" id="KW-1185">Reference proteome</keyword>
<dbReference type="RefSeq" id="XP_064413088.1">
    <property type="nucleotide sequence ID" value="XM_064557018.1"/>
</dbReference>
<keyword evidence="4" id="KW-0813">Transport</keyword>
<evidence type="ECO:0000256" key="7">
    <source>
        <dbReference type="ARBA" id="ARBA00022786"/>
    </source>
</evidence>
<evidence type="ECO:0000256" key="9">
    <source>
        <dbReference type="ARBA" id="ARBA00023006"/>
    </source>
</evidence>
<keyword evidence="9" id="KW-0072">Autophagy</keyword>
<evidence type="ECO:0000256" key="2">
    <source>
        <dbReference type="ARBA" id="ARBA00005696"/>
    </source>
</evidence>
<keyword evidence="7" id="KW-0833">Ubl conjugation pathway</keyword>
<dbReference type="EMBL" id="AFYH01130856">
    <property type="status" value="NOT_ANNOTATED_CDS"/>
    <property type="molecule type" value="Genomic_DNA"/>
</dbReference>
<accession>H3B0N6</accession>
<dbReference type="GO" id="GO:0061651">
    <property type="term" value="F:Atg12 conjugating enzyme activity"/>
    <property type="evidence" value="ECO:0007669"/>
    <property type="project" value="TreeGrafter"/>
</dbReference>
<dbReference type="RefSeq" id="XP_064413090.1">
    <property type="nucleotide sequence ID" value="XM_064557020.1"/>
</dbReference>
<evidence type="ECO:0000256" key="6">
    <source>
        <dbReference type="ARBA" id="ARBA00022679"/>
    </source>
</evidence>
<dbReference type="RefSeq" id="XP_064413077.1">
    <property type="nucleotide sequence ID" value="XM_064557007.1"/>
</dbReference>
<dbReference type="Bgee" id="ENSLACG00000013608">
    <property type="expression patterns" value="Expressed in mesonephros and 6 other cell types or tissues"/>
</dbReference>